<keyword evidence="2" id="KW-1185">Reference proteome</keyword>
<comment type="caution">
    <text evidence="1">The sequence shown here is derived from an EMBL/GenBank/DDBJ whole genome shotgun (WGS) entry which is preliminary data.</text>
</comment>
<gene>
    <name evidence="1" type="ORF">QC761_0061510</name>
</gene>
<accession>A0ABR0FJ66</accession>
<name>A0ABR0FJ66_9PEZI</name>
<evidence type="ECO:0000313" key="2">
    <source>
        <dbReference type="Proteomes" id="UP001322138"/>
    </source>
</evidence>
<dbReference type="EMBL" id="JAFFGZ010000006">
    <property type="protein sequence ID" value="KAK4642832.1"/>
    <property type="molecule type" value="Genomic_DNA"/>
</dbReference>
<dbReference type="RefSeq" id="XP_062731808.1">
    <property type="nucleotide sequence ID" value="XM_062872582.1"/>
</dbReference>
<dbReference type="GeneID" id="87891800"/>
<proteinExistence type="predicted"/>
<reference evidence="1 2" key="1">
    <citation type="journal article" date="2023" name="bioRxiv">
        <title>High-quality genome assemblies of four members of thePodospora anserinaspecies complex.</title>
        <authorList>
            <person name="Ament-Velasquez S.L."/>
            <person name="Vogan A.A."/>
            <person name="Wallerman O."/>
            <person name="Hartmann F."/>
            <person name="Gautier V."/>
            <person name="Silar P."/>
            <person name="Giraud T."/>
            <person name="Johannesson H."/>
        </authorList>
    </citation>
    <scope>NUCLEOTIDE SEQUENCE [LARGE SCALE GENOMIC DNA]</scope>
    <source>
        <strain evidence="1 2">CBS 112042</strain>
    </source>
</reference>
<sequence length="110" mass="11412">MVTEHWKSSSSSLSSRIAARMATGTPVSVAGFSSSVHEAVFGWPKLRPRRDFAPTTVAAGNGPDLGLVGTVGIQTAESEVNVDGSNASGTFARVETEVEDYQGTKNIAVG</sequence>
<protein>
    <submittedName>
        <fullName evidence="1">Uncharacterized protein</fullName>
    </submittedName>
</protein>
<organism evidence="1 2">
    <name type="scientific">Podospora bellae-mahoneyi</name>
    <dbReference type="NCBI Taxonomy" id="2093777"/>
    <lineage>
        <taxon>Eukaryota</taxon>
        <taxon>Fungi</taxon>
        <taxon>Dikarya</taxon>
        <taxon>Ascomycota</taxon>
        <taxon>Pezizomycotina</taxon>
        <taxon>Sordariomycetes</taxon>
        <taxon>Sordariomycetidae</taxon>
        <taxon>Sordariales</taxon>
        <taxon>Podosporaceae</taxon>
        <taxon>Podospora</taxon>
    </lineage>
</organism>
<evidence type="ECO:0000313" key="1">
    <source>
        <dbReference type="EMBL" id="KAK4642832.1"/>
    </source>
</evidence>
<dbReference type="Proteomes" id="UP001322138">
    <property type="component" value="Unassembled WGS sequence"/>
</dbReference>